<dbReference type="Pfam" id="PF01966">
    <property type="entry name" value="HD"/>
    <property type="match status" value="1"/>
</dbReference>
<name>A0A8B8P858_9MYRT</name>
<dbReference type="Pfam" id="PF19276">
    <property type="entry name" value="HD_assoc_2"/>
    <property type="match status" value="1"/>
</dbReference>
<dbReference type="PANTHER" id="PTHR11373:SF4">
    <property type="entry name" value="DEOXYNUCLEOSIDE TRIPHOSPHATE TRIPHOSPHOHYDROLASE SAMHD1"/>
    <property type="match status" value="1"/>
</dbReference>
<gene>
    <name evidence="3" type="primary">LOC115741191</name>
</gene>
<proteinExistence type="predicted"/>
<keyword evidence="2" id="KW-1185">Reference proteome</keyword>
<dbReference type="GeneID" id="115741191"/>
<evidence type="ECO:0000259" key="1">
    <source>
        <dbReference type="PROSITE" id="PS51831"/>
    </source>
</evidence>
<dbReference type="FunFam" id="1.10.3210.10:FF:000017">
    <property type="entry name" value="Deoxynucleoside triphosphate triphosphohydrolase SAMHD1"/>
    <property type="match status" value="1"/>
</dbReference>
<dbReference type="AlphaFoldDB" id="A0A8B8P858"/>
<feature type="domain" description="HD" evidence="1">
    <location>
        <begin position="75"/>
        <end position="213"/>
    </location>
</feature>
<dbReference type="SMART" id="SM00471">
    <property type="entry name" value="HDc"/>
    <property type="match status" value="1"/>
</dbReference>
<dbReference type="FunFam" id="3.30.70.2760:FF:000001">
    <property type="entry name" value="Metal-dependent phosphohydrolase HD domain-containing protein"/>
    <property type="match status" value="1"/>
</dbReference>
<dbReference type="SUPFAM" id="SSF109604">
    <property type="entry name" value="HD-domain/PDEase-like"/>
    <property type="match status" value="1"/>
</dbReference>
<dbReference type="Gene3D" id="1.10.3210.10">
    <property type="entry name" value="Hypothetical protein af1432"/>
    <property type="match status" value="1"/>
</dbReference>
<dbReference type="Proteomes" id="UP000827889">
    <property type="component" value="Chromosome 8"/>
</dbReference>
<dbReference type="OrthoDB" id="9991235at2759"/>
<dbReference type="RefSeq" id="XP_030530814.1">
    <property type="nucleotide sequence ID" value="XM_030674954.2"/>
</dbReference>
<dbReference type="InterPro" id="IPR003607">
    <property type="entry name" value="HD/PDEase_dom"/>
</dbReference>
<dbReference type="PROSITE" id="PS51831">
    <property type="entry name" value="HD"/>
    <property type="match status" value="1"/>
</dbReference>
<evidence type="ECO:0000313" key="3">
    <source>
        <dbReference type="RefSeq" id="XP_030530814.1"/>
    </source>
</evidence>
<protein>
    <submittedName>
        <fullName evidence="3">Deoxynucleoside triphosphate triphosphohydrolase SAMHD1 homolog</fullName>
    </submittedName>
</protein>
<accession>A0A8B8P858</accession>
<dbReference type="InterPro" id="IPR050135">
    <property type="entry name" value="dGTPase-like"/>
</dbReference>
<evidence type="ECO:0000313" key="2">
    <source>
        <dbReference type="Proteomes" id="UP000827889"/>
    </source>
</evidence>
<reference evidence="3" key="1">
    <citation type="submission" date="2025-08" db="UniProtKB">
        <authorList>
            <consortium name="RefSeq"/>
        </authorList>
    </citation>
    <scope>IDENTIFICATION</scope>
    <source>
        <tissue evidence="3">Leaf</tissue>
    </source>
</reference>
<dbReference type="InterPro" id="IPR006674">
    <property type="entry name" value="HD_domain"/>
</dbReference>
<dbReference type="GO" id="GO:0008832">
    <property type="term" value="F:dGTPase activity"/>
    <property type="evidence" value="ECO:0007669"/>
    <property type="project" value="TreeGrafter"/>
</dbReference>
<dbReference type="Gene3D" id="3.30.70.2760">
    <property type="match status" value="1"/>
</dbReference>
<dbReference type="InterPro" id="IPR045509">
    <property type="entry name" value="HD_assoc_2"/>
</dbReference>
<organism evidence="2 3">
    <name type="scientific">Rhodamnia argentea</name>
    <dbReference type="NCBI Taxonomy" id="178133"/>
    <lineage>
        <taxon>Eukaryota</taxon>
        <taxon>Viridiplantae</taxon>
        <taxon>Streptophyta</taxon>
        <taxon>Embryophyta</taxon>
        <taxon>Tracheophyta</taxon>
        <taxon>Spermatophyta</taxon>
        <taxon>Magnoliopsida</taxon>
        <taxon>eudicotyledons</taxon>
        <taxon>Gunneridae</taxon>
        <taxon>Pentapetalae</taxon>
        <taxon>rosids</taxon>
        <taxon>malvids</taxon>
        <taxon>Myrtales</taxon>
        <taxon>Myrtaceae</taxon>
        <taxon>Myrtoideae</taxon>
        <taxon>Myrteae</taxon>
        <taxon>Australasian group</taxon>
        <taxon>Rhodamnia</taxon>
    </lineage>
</organism>
<dbReference type="PANTHER" id="PTHR11373">
    <property type="entry name" value="DEOXYNUCLEOSIDE TRIPHOSPHATE TRIPHOSPHOHYDROLASE"/>
    <property type="match status" value="1"/>
</dbReference>
<dbReference type="GO" id="GO:0006203">
    <property type="term" value="P:dGTP catabolic process"/>
    <property type="evidence" value="ECO:0007669"/>
    <property type="project" value="TreeGrafter"/>
</dbReference>
<dbReference type="KEGG" id="rarg:115741191"/>
<sequence length="472" mass="54537">MGAYCSDDLSLSPAYSFPSAQDFRLSKHVHDNLHGYVYLDPLALKFIDTEHFQRLRDLKQLGVTNMVYPGAVHSRFEHSLGVYWLAGEAVQKLKTYQGLELGIDRFDIQTVKIAGLLHDVGHGPFSHLFEREFLPLVLRDSDWNHEEMSAKIVDHIVDEHKIDIDPEMVKKVKDMIIASSEHSLPKGKKEKLYLYDIVANGRNGIDVDKFDYIARDCRACGLGCNFEFQRLMETMRVLGDEICYRAKDYLTIHKMFATRADLYRTVYTHPKVKAVELMVVDALVKAHDHLEILSYIHDPHEYWKLDDTIIKTIETAPDPELKEAKDLILRIRRRNLYQFCNEYAVPKDKLEHFKAVTAQDIVCSQKNTGVTLKEEDIAVSNVRIDLTRGRQNPLESINFFKDYESEEKFTIPDDRISHLLPTSYQDMIVRVYAKKPELVGAISDAFENFQLKTYGIKAQVHSTPEKKKQRIS</sequence>
<dbReference type="GO" id="GO:0005634">
    <property type="term" value="C:nucleus"/>
    <property type="evidence" value="ECO:0007669"/>
    <property type="project" value="TreeGrafter"/>
</dbReference>
<dbReference type="CDD" id="cd00077">
    <property type="entry name" value="HDc"/>
    <property type="match status" value="1"/>
</dbReference>